<dbReference type="InterPro" id="IPR050344">
    <property type="entry name" value="Peptidase_M1_aminopeptidases"/>
</dbReference>
<dbReference type="PATRIC" id="fig|1225176.3.peg.4155"/>
<evidence type="ECO:0000256" key="1">
    <source>
        <dbReference type="SAM" id="Phobius"/>
    </source>
</evidence>
<feature type="transmembrane region" description="Helical" evidence="1">
    <location>
        <begin position="50"/>
        <end position="68"/>
    </location>
</feature>
<name>K1LAR5_CECL9</name>
<feature type="domain" description="Peptidase M1 membrane alanine aminopeptidase" evidence="2">
    <location>
        <begin position="479"/>
        <end position="630"/>
    </location>
</feature>
<comment type="caution">
    <text evidence="3">The sequence shown here is derived from an EMBL/GenBank/DDBJ whole genome shotgun (WGS) entry which is preliminary data.</text>
</comment>
<feature type="transmembrane region" description="Helical" evidence="1">
    <location>
        <begin position="21"/>
        <end position="38"/>
    </location>
</feature>
<dbReference type="Gene3D" id="1.10.390.10">
    <property type="entry name" value="Neutral Protease Domain 2"/>
    <property type="match status" value="1"/>
</dbReference>
<sequence length="729" mass="83856">MIQFDLRALENFKIRNFQASLRHTIFFIGLIRSISIHLHSPALKLAYLRLFQQALIIFFLPEPICNFTQVKKIRIMYRIMNLKIFAFVVLWGLSSLTVYGQMTVTDHRDAAFTEFGYRQGTAYRTASGKPGPSYWQNGADYMMEVTLDEENHVIKGSVTITYKNNSPENLDYLWLLLEQNRFTPESRGTLTTPVQGDRYSGDIDGGFSISNVKAQVVGKNKPVSSEYLISDTRMQVTPAEPIPANGGQATVSMDFEFKIPERGMDRMGRLDVEDGTIYSIAQWYPKVAVFDDVTGWNTDPYLGAGEFYLGYGDFEYKVTVPYDHIVVGSGELMNPNQVLTREQQRRMKEASESDERVYIISPEEITDYANTRPKQEGMLTWHFKINNSRDVAFASSKAFIWDAARINLPSGKKAMAQSAYSKESDGQDAWGRSTEYSKASVEHYSEMWYEYPYPVAVNVASNVAGMEYPGLNFCGYRAKGQSLWGVTDHEFGHNWFPMIVGTNERRHAWMDEGFNTFINYYSYLAFNDGEYTNNLKQTRRYTGWLTNPDREPTATHPDRTQSNNLGMVAYYKPALGMIMLREYILGPERFDKAFRSYIKTWAYKHPQPTDFFNHMENVSGENLDWFWKGWFYSNANIDLAINGVYPYGSNYVVSLSNHGELPMPVLLEITYEDGEKERKMLPVEIWFKGNQWNHLLRADKKVVAVEIDPDKVITDINSGNDKWPSDLYK</sequence>
<dbReference type="CDD" id="cd09604">
    <property type="entry name" value="M1_APN_like"/>
    <property type="match status" value="1"/>
</dbReference>
<evidence type="ECO:0000259" key="2">
    <source>
        <dbReference type="Pfam" id="PF01433"/>
    </source>
</evidence>
<gene>
    <name evidence="3" type="ORF">B879_03892</name>
</gene>
<keyword evidence="1" id="KW-1133">Transmembrane helix</keyword>
<reference evidence="3 4" key="1">
    <citation type="journal article" date="2012" name="J. Bacteriol.">
        <title>Draft Genome Sequence of Cecembia lonarensis Strain LW9T, Isolated from Lonar Lake, a Haloalkaline Lake in India.</title>
        <authorList>
            <person name="Shivaji S."/>
            <person name="Ara S."/>
            <person name="Singh A."/>
            <person name="Pinnaka A.K."/>
        </authorList>
    </citation>
    <scope>NUCLEOTIDE SEQUENCE [LARGE SCALE GENOMIC DNA]</scope>
    <source>
        <strain evidence="3 4">LW9</strain>
    </source>
</reference>
<dbReference type="InterPro" id="IPR014782">
    <property type="entry name" value="Peptidase_M1_dom"/>
</dbReference>
<dbReference type="GO" id="GO:0042277">
    <property type="term" value="F:peptide binding"/>
    <property type="evidence" value="ECO:0007669"/>
    <property type="project" value="TreeGrafter"/>
</dbReference>
<dbReference type="GO" id="GO:0005615">
    <property type="term" value="C:extracellular space"/>
    <property type="evidence" value="ECO:0007669"/>
    <property type="project" value="TreeGrafter"/>
</dbReference>
<keyword evidence="1" id="KW-0472">Membrane</keyword>
<dbReference type="Pfam" id="PF01433">
    <property type="entry name" value="Peptidase_M1"/>
    <property type="match status" value="1"/>
</dbReference>
<organism evidence="3 4">
    <name type="scientific">Cecembia lonarensis (strain CCUG 58316 / KCTC 22772 / LW9)</name>
    <dbReference type="NCBI Taxonomy" id="1225176"/>
    <lineage>
        <taxon>Bacteria</taxon>
        <taxon>Pseudomonadati</taxon>
        <taxon>Bacteroidota</taxon>
        <taxon>Cytophagia</taxon>
        <taxon>Cytophagales</taxon>
        <taxon>Cyclobacteriaceae</taxon>
        <taxon>Cecembia</taxon>
    </lineage>
</organism>
<accession>K1LAR5</accession>
<dbReference type="GO" id="GO:0016020">
    <property type="term" value="C:membrane"/>
    <property type="evidence" value="ECO:0007669"/>
    <property type="project" value="TreeGrafter"/>
</dbReference>
<keyword evidence="3" id="KW-0031">Aminopeptidase</keyword>
<feature type="transmembrane region" description="Helical" evidence="1">
    <location>
        <begin position="80"/>
        <end position="99"/>
    </location>
</feature>
<dbReference type="PANTHER" id="PTHR11533">
    <property type="entry name" value="PROTEASE M1 ZINC METALLOPROTEASE"/>
    <property type="match status" value="1"/>
</dbReference>
<proteinExistence type="predicted"/>
<dbReference type="SUPFAM" id="SSF55486">
    <property type="entry name" value="Metalloproteases ('zincins'), catalytic domain"/>
    <property type="match status" value="1"/>
</dbReference>
<dbReference type="AlphaFoldDB" id="K1LAR5"/>
<keyword evidence="4" id="KW-1185">Reference proteome</keyword>
<protein>
    <submittedName>
        <fullName evidence="3">Aminopeptidase N</fullName>
    </submittedName>
</protein>
<dbReference type="InterPro" id="IPR027268">
    <property type="entry name" value="Peptidase_M4/M1_CTD_sf"/>
</dbReference>
<dbReference type="PANTHER" id="PTHR11533:SF174">
    <property type="entry name" value="PUROMYCIN-SENSITIVE AMINOPEPTIDASE-RELATED"/>
    <property type="match status" value="1"/>
</dbReference>
<keyword evidence="3" id="KW-0378">Hydrolase</keyword>
<dbReference type="Proteomes" id="UP000004478">
    <property type="component" value="Unassembled WGS sequence"/>
</dbReference>
<evidence type="ECO:0000313" key="3">
    <source>
        <dbReference type="EMBL" id="EKB47498.1"/>
    </source>
</evidence>
<dbReference type="GO" id="GO:0070006">
    <property type="term" value="F:metalloaminopeptidase activity"/>
    <property type="evidence" value="ECO:0007669"/>
    <property type="project" value="TreeGrafter"/>
</dbReference>
<evidence type="ECO:0000313" key="4">
    <source>
        <dbReference type="Proteomes" id="UP000004478"/>
    </source>
</evidence>
<dbReference type="GO" id="GO:0008270">
    <property type="term" value="F:zinc ion binding"/>
    <property type="evidence" value="ECO:0007669"/>
    <property type="project" value="InterPro"/>
</dbReference>
<dbReference type="EMBL" id="AMGM01000121">
    <property type="protein sequence ID" value="EKB47498.1"/>
    <property type="molecule type" value="Genomic_DNA"/>
</dbReference>
<keyword evidence="1" id="KW-0812">Transmembrane</keyword>
<keyword evidence="3" id="KW-0645">Protease</keyword>
<dbReference type="GO" id="GO:0043171">
    <property type="term" value="P:peptide catabolic process"/>
    <property type="evidence" value="ECO:0007669"/>
    <property type="project" value="TreeGrafter"/>
</dbReference>
<dbReference type="GO" id="GO:0005737">
    <property type="term" value="C:cytoplasm"/>
    <property type="evidence" value="ECO:0007669"/>
    <property type="project" value="TreeGrafter"/>
</dbReference>